<dbReference type="PANTHER" id="PTHR43432:SF3">
    <property type="entry name" value="SLR0285 PROTEIN"/>
    <property type="match status" value="1"/>
</dbReference>
<proteinExistence type="predicted"/>
<dbReference type="PANTHER" id="PTHR43432">
    <property type="entry name" value="SLR0285 PROTEIN"/>
    <property type="match status" value="1"/>
</dbReference>
<evidence type="ECO:0000256" key="3">
    <source>
        <dbReference type="ARBA" id="ARBA00023014"/>
    </source>
</evidence>
<accession>A0ABV1LGA9</accession>
<organism evidence="4 5">
    <name type="scientific">Proteus genomosp. 6</name>
    <dbReference type="NCBI Taxonomy" id="1311820"/>
    <lineage>
        <taxon>Bacteria</taxon>
        <taxon>Pseudomonadati</taxon>
        <taxon>Pseudomonadota</taxon>
        <taxon>Gammaproteobacteria</taxon>
        <taxon>Enterobacterales</taxon>
        <taxon>Morganellaceae</taxon>
        <taxon>Proteus</taxon>
    </lineage>
</organism>
<dbReference type="RefSeq" id="WP_135052395.1">
    <property type="nucleotide sequence ID" value="NZ_JBEEWF010000028.1"/>
</dbReference>
<name>A0ABV1LGA9_9GAMM</name>
<keyword evidence="2" id="KW-0408">Iron</keyword>
<evidence type="ECO:0000313" key="5">
    <source>
        <dbReference type="Proteomes" id="UP001436462"/>
    </source>
</evidence>
<reference evidence="4 5" key="1">
    <citation type="submission" date="2024-04" db="EMBL/GenBank/DDBJ databases">
        <title>Role of Flies in the Dissemination of Carbapenem-Resistant Enterobacteriaceae (CRE): An Epidemiological and Genomic Study in China.</title>
        <authorList>
            <person name="Kaichao C."/>
            <person name="Zhang R."/>
            <person name="Chen S."/>
        </authorList>
    </citation>
    <scope>NUCLEOTIDE SEQUENCE [LARGE SCALE GENOMIC DNA]</scope>
    <source>
        <strain evidence="5">fly-1011</strain>
    </source>
</reference>
<dbReference type="Gene3D" id="3.80.30.30">
    <property type="match status" value="1"/>
</dbReference>
<keyword evidence="3" id="KW-0411">Iron-sulfur</keyword>
<evidence type="ECO:0000256" key="2">
    <source>
        <dbReference type="ARBA" id="ARBA00023004"/>
    </source>
</evidence>
<dbReference type="Proteomes" id="UP001436462">
    <property type="component" value="Unassembled WGS sequence"/>
</dbReference>
<keyword evidence="5" id="KW-1185">Reference proteome</keyword>
<dbReference type="InterPro" id="IPR040086">
    <property type="entry name" value="MJ0683-like"/>
</dbReference>
<keyword evidence="1" id="KW-0479">Metal-binding</keyword>
<dbReference type="InterPro" id="IPR007197">
    <property type="entry name" value="rSAM"/>
</dbReference>
<evidence type="ECO:0000313" key="4">
    <source>
        <dbReference type="EMBL" id="MEQ5350156.1"/>
    </source>
</evidence>
<dbReference type="EMBL" id="JBEEWF010000028">
    <property type="protein sequence ID" value="MEQ5350156.1"/>
    <property type="molecule type" value="Genomic_DNA"/>
</dbReference>
<gene>
    <name evidence="4" type="ORF">ABN253_18485</name>
</gene>
<sequence>MKPYKYYAGLTSQVGFCATPLRLDPYNRCLFSCEYCFAATRQGFGRRGELKVGNPSSLLHRLTRVFNGEVNSALDELIERRVPFQLGGMSDPFSNLEKSKKITLEYLKILKEFDYPVIISTKSDLITRDEYLNIISGSNIYIRFSTTVIDPKYRNKVDKGCLPLINLAESAKILDREGIPVCFRFQPIIPGHEKFYNEIIELAVSSNVKHISAEYLKCPLDANKNFGKQLTNLLGGNPINFYKQLGSLRQGREYILPANYRVFYLAELALQVRNRGMTFGFADNDLLLHSDGNACCAASNLYLNNANYFSANIVSLAKSKIIGEKLYFSDYLSRWIPEKAISTYLNSKARLSILDTTKPEWLSYLQKMWVGNMGVYRPDYFDGIMKTNEVDEENLPIYIRTCSKHTILNK</sequence>
<comment type="caution">
    <text evidence="4">The sequence shown here is derived from an EMBL/GenBank/DDBJ whole genome shotgun (WGS) entry which is preliminary data.</text>
</comment>
<dbReference type="SFLD" id="SFLDG01084">
    <property type="entry name" value="Uncharacterised_Radical_SAM_Su"/>
    <property type="match status" value="1"/>
</dbReference>
<protein>
    <submittedName>
        <fullName evidence="4">Radical SAM protein</fullName>
    </submittedName>
</protein>
<evidence type="ECO:0000256" key="1">
    <source>
        <dbReference type="ARBA" id="ARBA00022723"/>
    </source>
</evidence>
<dbReference type="SFLD" id="SFLDS00029">
    <property type="entry name" value="Radical_SAM"/>
    <property type="match status" value="1"/>
</dbReference>